<dbReference type="Gene3D" id="2.60.40.420">
    <property type="entry name" value="Cupredoxins - blue copper proteins"/>
    <property type="match status" value="1"/>
</dbReference>
<dbReference type="FunFam" id="2.60.40.420:FF:000034">
    <property type="entry name" value="Cupredoxin superfamily protein"/>
    <property type="match status" value="1"/>
</dbReference>
<dbReference type="InterPro" id="IPR008972">
    <property type="entry name" value="Cupredoxin"/>
</dbReference>
<dbReference type="PANTHER" id="PTHR33021:SF288">
    <property type="entry name" value="OS03G0648500 PROTEIN"/>
    <property type="match status" value="1"/>
</dbReference>
<name>A0A660KNJ5_9ROSI</name>
<organism evidence="6 7">
    <name type="scientific">Carpinus fangiana</name>
    <dbReference type="NCBI Taxonomy" id="176857"/>
    <lineage>
        <taxon>Eukaryota</taxon>
        <taxon>Viridiplantae</taxon>
        <taxon>Streptophyta</taxon>
        <taxon>Embryophyta</taxon>
        <taxon>Tracheophyta</taxon>
        <taxon>Spermatophyta</taxon>
        <taxon>Magnoliopsida</taxon>
        <taxon>eudicotyledons</taxon>
        <taxon>Gunneridae</taxon>
        <taxon>Pentapetalae</taxon>
        <taxon>rosids</taxon>
        <taxon>fabids</taxon>
        <taxon>Fagales</taxon>
        <taxon>Betulaceae</taxon>
        <taxon>Carpinus</taxon>
    </lineage>
</organism>
<evidence type="ECO:0000256" key="4">
    <source>
        <dbReference type="SAM" id="SignalP"/>
    </source>
</evidence>
<dbReference type="Proteomes" id="UP000327013">
    <property type="component" value="Chromosome 4"/>
</dbReference>
<dbReference type="OrthoDB" id="2015260at2759"/>
<keyword evidence="4" id="KW-0732">Signal</keyword>
<dbReference type="GO" id="GO:0009055">
    <property type="term" value="F:electron transfer activity"/>
    <property type="evidence" value="ECO:0007669"/>
    <property type="project" value="InterPro"/>
</dbReference>
<feature type="compositionally biased region" description="Pro residues" evidence="3">
    <location>
        <begin position="149"/>
        <end position="169"/>
    </location>
</feature>
<feature type="region of interest" description="Disordered" evidence="3">
    <location>
        <begin position="143"/>
        <end position="187"/>
    </location>
</feature>
<dbReference type="AlphaFoldDB" id="A0A660KNJ5"/>
<dbReference type="GO" id="GO:0005886">
    <property type="term" value="C:plasma membrane"/>
    <property type="evidence" value="ECO:0007669"/>
    <property type="project" value="TreeGrafter"/>
</dbReference>
<evidence type="ECO:0000256" key="1">
    <source>
        <dbReference type="ARBA" id="ARBA00023157"/>
    </source>
</evidence>
<dbReference type="PANTHER" id="PTHR33021">
    <property type="entry name" value="BLUE COPPER PROTEIN"/>
    <property type="match status" value="1"/>
</dbReference>
<dbReference type="EMBL" id="CM017324">
    <property type="protein sequence ID" value="KAE8037963.1"/>
    <property type="molecule type" value="Genomic_DNA"/>
</dbReference>
<protein>
    <recommendedName>
        <fullName evidence="5">Phytocyanin domain-containing protein</fullName>
    </recommendedName>
</protein>
<dbReference type="InterPro" id="IPR039391">
    <property type="entry name" value="Phytocyanin-like"/>
</dbReference>
<keyword evidence="1" id="KW-1015">Disulfide bond</keyword>
<dbReference type="PROSITE" id="PS51485">
    <property type="entry name" value="PHYTOCYANIN"/>
    <property type="match status" value="1"/>
</dbReference>
<feature type="signal peptide" evidence="4">
    <location>
        <begin position="1"/>
        <end position="31"/>
    </location>
</feature>
<evidence type="ECO:0000313" key="6">
    <source>
        <dbReference type="EMBL" id="KAE8037963.1"/>
    </source>
</evidence>
<evidence type="ECO:0000313" key="7">
    <source>
        <dbReference type="Proteomes" id="UP000327013"/>
    </source>
</evidence>
<evidence type="ECO:0000256" key="3">
    <source>
        <dbReference type="SAM" id="MobiDB-lite"/>
    </source>
</evidence>
<feature type="domain" description="Phytocyanin" evidence="5">
    <location>
        <begin position="41"/>
        <end position="142"/>
    </location>
</feature>
<reference evidence="6 7" key="1">
    <citation type="submission" date="2019-06" db="EMBL/GenBank/DDBJ databases">
        <title>A chromosomal-level reference genome of Carpinus fangiana (Coryloideae, Betulaceae).</title>
        <authorList>
            <person name="Yang X."/>
            <person name="Wang Z."/>
            <person name="Zhang L."/>
            <person name="Hao G."/>
            <person name="Liu J."/>
            <person name="Yang Y."/>
        </authorList>
    </citation>
    <scope>NUCLEOTIDE SEQUENCE [LARGE SCALE GENOMIC DNA]</scope>
    <source>
        <strain evidence="6">Cfa_2016G</strain>
        <tissue evidence="6">Leaf</tissue>
    </source>
</reference>
<sequence length="229" mass="24745">MAALRDSFIILDVVMVMVVAQLFGFTHGCWSGCPSACPPGFQYQVGSSVWSIPPSPHYYTNWSSSQSFRTGDSLRFGFETGNNDVIQVTRQEYESCTACNPIKVLNNGPAIVPLTERGVFYFISNFSNYCALGLKLSVKVHDCPRRSPRTPPPSPSPLPAPPSSSPVPSPRARGGSNPPVPSPNYGYPPEAAAPSVKSMASMLSGFRRGSSETLFGWAFELCLVVFAIL</sequence>
<evidence type="ECO:0000256" key="2">
    <source>
        <dbReference type="ARBA" id="ARBA00023180"/>
    </source>
</evidence>
<keyword evidence="7" id="KW-1185">Reference proteome</keyword>
<evidence type="ECO:0000259" key="5">
    <source>
        <dbReference type="PROSITE" id="PS51485"/>
    </source>
</evidence>
<proteinExistence type="predicted"/>
<feature type="chain" id="PRO_5024851727" description="Phytocyanin domain-containing protein" evidence="4">
    <location>
        <begin position="32"/>
        <end position="229"/>
    </location>
</feature>
<dbReference type="Pfam" id="PF02298">
    <property type="entry name" value="Cu_bind_like"/>
    <property type="match status" value="1"/>
</dbReference>
<accession>A0A660KNJ5</accession>
<dbReference type="InterPro" id="IPR003245">
    <property type="entry name" value="Phytocyanin_dom"/>
</dbReference>
<gene>
    <name evidence="6" type="ORF">FH972_010512</name>
</gene>
<dbReference type="SUPFAM" id="SSF49503">
    <property type="entry name" value="Cupredoxins"/>
    <property type="match status" value="1"/>
</dbReference>
<keyword evidence="2" id="KW-0325">Glycoprotein</keyword>
<feature type="compositionally biased region" description="Low complexity" evidence="3">
    <location>
        <begin position="170"/>
        <end position="187"/>
    </location>
</feature>